<dbReference type="Proteomes" id="UP001168540">
    <property type="component" value="Unassembled WGS sequence"/>
</dbReference>
<gene>
    <name evidence="1" type="ORF">QU481_14225</name>
</gene>
<evidence type="ECO:0000313" key="1">
    <source>
        <dbReference type="EMBL" id="MDN0076044.1"/>
    </source>
</evidence>
<dbReference type="RefSeq" id="WP_289830688.1">
    <property type="nucleotide sequence ID" value="NZ_JAUEDK010000025.1"/>
</dbReference>
<dbReference type="EMBL" id="JAUEDK010000025">
    <property type="protein sequence ID" value="MDN0076044.1"/>
    <property type="molecule type" value="Genomic_DNA"/>
</dbReference>
<protein>
    <submittedName>
        <fullName evidence="1">Uncharacterized protein</fullName>
    </submittedName>
</protein>
<accession>A0ABT7XR48</accession>
<proteinExistence type="predicted"/>
<sequence length="221" mass="23185">MLTVTAIGSAPHLAWFSQRLAGQGNTAAPGPPPAGLPEWTGLCLGSLCIDSADGLHWARQERAAQCHALGLDYVELAGPWQEQGTQWGFILFVGGDEAALQRARPLLDALAPLPGAWMHCGPAGAASFTACVLAALSLPLAALPTLSPELSPRDITDWQAILSHQLETVRQLGILARDYLQSQGLREAPPSLSEPSPHYAALLAQLLLVLATPLDTAGDAP</sequence>
<comment type="caution">
    <text evidence="1">The sequence shown here is derived from an EMBL/GenBank/DDBJ whole genome shotgun (WGS) entry which is preliminary data.</text>
</comment>
<reference evidence="1" key="1">
    <citation type="submission" date="2023-06" db="EMBL/GenBank/DDBJ databases">
        <authorList>
            <person name="Zhang S."/>
        </authorList>
    </citation>
    <scope>NUCLEOTIDE SEQUENCE</scope>
    <source>
        <strain evidence="1">SG2303</strain>
    </source>
</reference>
<dbReference type="Gene3D" id="3.40.50.720">
    <property type="entry name" value="NAD(P)-binding Rossmann-like Domain"/>
    <property type="match status" value="1"/>
</dbReference>
<evidence type="ECO:0000313" key="2">
    <source>
        <dbReference type="Proteomes" id="UP001168540"/>
    </source>
</evidence>
<name>A0ABT7XR48_9NEIS</name>
<keyword evidence="2" id="KW-1185">Reference proteome</keyword>
<organism evidence="1 2">
    <name type="scientific">Crenobacter oryzisoli</name>
    <dbReference type="NCBI Taxonomy" id="3056844"/>
    <lineage>
        <taxon>Bacteria</taxon>
        <taxon>Pseudomonadati</taxon>
        <taxon>Pseudomonadota</taxon>
        <taxon>Betaproteobacteria</taxon>
        <taxon>Neisseriales</taxon>
        <taxon>Neisseriaceae</taxon>
        <taxon>Crenobacter</taxon>
    </lineage>
</organism>